<dbReference type="SUPFAM" id="SSF52540">
    <property type="entry name" value="P-loop containing nucleoside triphosphate hydrolases"/>
    <property type="match status" value="1"/>
</dbReference>
<protein>
    <recommendedName>
        <fullName evidence="7">AAA+ ATPase domain-containing protein</fullName>
    </recommendedName>
</protein>
<keyword evidence="5 6" id="KW-0472">Membrane</keyword>
<evidence type="ECO:0000256" key="5">
    <source>
        <dbReference type="ARBA" id="ARBA00023136"/>
    </source>
</evidence>
<dbReference type="Pfam" id="PF00004">
    <property type="entry name" value="AAA"/>
    <property type="match status" value="1"/>
</dbReference>
<dbReference type="SMART" id="SM00382">
    <property type="entry name" value="AAA"/>
    <property type="match status" value="1"/>
</dbReference>
<dbReference type="GO" id="GO:0030163">
    <property type="term" value="P:protein catabolic process"/>
    <property type="evidence" value="ECO:0007669"/>
    <property type="project" value="TreeGrafter"/>
</dbReference>
<dbReference type="InterPro" id="IPR003593">
    <property type="entry name" value="AAA+_ATPase"/>
</dbReference>
<dbReference type="GO" id="GO:0005524">
    <property type="term" value="F:ATP binding"/>
    <property type="evidence" value="ECO:0007669"/>
    <property type="project" value="InterPro"/>
</dbReference>
<dbReference type="Gene3D" id="3.40.50.300">
    <property type="entry name" value="P-loop containing nucleotide triphosphate hydrolases"/>
    <property type="match status" value="1"/>
</dbReference>
<evidence type="ECO:0000256" key="3">
    <source>
        <dbReference type="ARBA" id="ARBA00022801"/>
    </source>
</evidence>
<evidence type="ECO:0000256" key="1">
    <source>
        <dbReference type="ARBA" id="ARBA00022670"/>
    </source>
</evidence>
<dbReference type="InterPro" id="IPR011546">
    <property type="entry name" value="Pept_M41_FtsH_extracell"/>
</dbReference>
<organism evidence="8">
    <name type="scientific">marine metagenome</name>
    <dbReference type="NCBI Taxonomy" id="408172"/>
    <lineage>
        <taxon>unclassified sequences</taxon>
        <taxon>metagenomes</taxon>
        <taxon>ecological metagenomes</taxon>
    </lineage>
</organism>
<evidence type="ECO:0000313" key="8">
    <source>
        <dbReference type="EMBL" id="SVA57436.1"/>
    </source>
</evidence>
<dbReference type="GO" id="GO:0008270">
    <property type="term" value="F:zinc ion binding"/>
    <property type="evidence" value="ECO:0007669"/>
    <property type="project" value="InterPro"/>
</dbReference>
<evidence type="ECO:0000259" key="7">
    <source>
        <dbReference type="SMART" id="SM00382"/>
    </source>
</evidence>
<evidence type="ECO:0000256" key="6">
    <source>
        <dbReference type="SAM" id="Phobius"/>
    </source>
</evidence>
<gene>
    <name evidence="8" type="ORF">METZ01_LOCUS110290</name>
</gene>
<dbReference type="GO" id="GO:0006508">
    <property type="term" value="P:proteolysis"/>
    <property type="evidence" value="ECO:0007669"/>
    <property type="project" value="UniProtKB-KW"/>
</dbReference>
<reference evidence="8" key="1">
    <citation type="submission" date="2018-05" db="EMBL/GenBank/DDBJ databases">
        <authorList>
            <person name="Lanie J.A."/>
            <person name="Ng W.-L."/>
            <person name="Kazmierczak K.M."/>
            <person name="Andrzejewski T.M."/>
            <person name="Davidsen T.M."/>
            <person name="Wayne K.J."/>
            <person name="Tettelin H."/>
            <person name="Glass J.I."/>
            <person name="Rusch D."/>
            <person name="Podicherti R."/>
            <person name="Tsui H.-C.T."/>
            <person name="Winkler M.E."/>
        </authorList>
    </citation>
    <scope>NUCLEOTIDE SEQUENCE</scope>
</reference>
<dbReference type="EMBL" id="UINC01013265">
    <property type="protein sequence ID" value="SVA57436.1"/>
    <property type="molecule type" value="Genomic_DNA"/>
</dbReference>
<dbReference type="Pfam" id="PF06480">
    <property type="entry name" value="FtsH_ext"/>
    <property type="match status" value="1"/>
</dbReference>
<keyword evidence="2 6" id="KW-0812">Transmembrane</keyword>
<dbReference type="AlphaFoldDB" id="A0A381WY28"/>
<dbReference type="PANTHER" id="PTHR23076:SF97">
    <property type="entry name" value="ATP-DEPENDENT ZINC METALLOPROTEASE YME1L1"/>
    <property type="match status" value="1"/>
</dbReference>
<feature type="transmembrane region" description="Helical" evidence="6">
    <location>
        <begin position="6"/>
        <end position="23"/>
    </location>
</feature>
<accession>A0A381WY28</accession>
<dbReference type="Gene3D" id="3.30.720.210">
    <property type="match status" value="1"/>
</dbReference>
<keyword evidence="4 6" id="KW-1133">Transmembrane helix</keyword>
<dbReference type="InterPro" id="IPR027417">
    <property type="entry name" value="P-loop_NTPase"/>
</dbReference>
<dbReference type="GO" id="GO:0004176">
    <property type="term" value="F:ATP-dependent peptidase activity"/>
    <property type="evidence" value="ECO:0007669"/>
    <property type="project" value="InterPro"/>
</dbReference>
<keyword evidence="3" id="KW-0378">Hydrolase</keyword>
<keyword evidence="1" id="KW-0645">Protease</keyword>
<dbReference type="InterPro" id="IPR003959">
    <property type="entry name" value="ATPase_AAA_core"/>
</dbReference>
<evidence type="ECO:0000256" key="2">
    <source>
        <dbReference type="ARBA" id="ARBA00022692"/>
    </source>
</evidence>
<dbReference type="GO" id="GO:0016887">
    <property type="term" value="F:ATP hydrolysis activity"/>
    <property type="evidence" value="ECO:0007669"/>
    <property type="project" value="InterPro"/>
</dbReference>
<proteinExistence type="predicted"/>
<dbReference type="GO" id="GO:0004222">
    <property type="term" value="F:metalloendopeptidase activity"/>
    <property type="evidence" value="ECO:0007669"/>
    <property type="project" value="InterPro"/>
</dbReference>
<feature type="non-terminal residue" evidence="8">
    <location>
        <position position="274"/>
    </location>
</feature>
<dbReference type="PANTHER" id="PTHR23076">
    <property type="entry name" value="METALLOPROTEASE M41 FTSH"/>
    <property type="match status" value="1"/>
</dbReference>
<name>A0A381WY28_9ZZZZ</name>
<dbReference type="GO" id="GO:0005886">
    <property type="term" value="C:plasma membrane"/>
    <property type="evidence" value="ECO:0007669"/>
    <property type="project" value="TreeGrafter"/>
</dbReference>
<dbReference type="FunFam" id="3.40.50.300:FF:002568">
    <property type="entry name" value="Cell division protein (FtsH)"/>
    <property type="match status" value="1"/>
</dbReference>
<feature type="transmembrane region" description="Helical" evidence="6">
    <location>
        <begin position="103"/>
        <end position="123"/>
    </location>
</feature>
<evidence type="ECO:0000256" key="4">
    <source>
        <dbReference type="ARBA" id="ARBA00022989"/>
    </source>
</evidence>
<feature type="domain" description="AAA+ ATPase" evidence="7">
    <location>
        <begin position="187"/>
        <end position="273"/>
    </location>
</feature>
<sequence length="274" mass="29998">MNLKNLAMWVVIVFLTIGLYNMFKNPQNSINKKDTIIFSQFLSEVDEGRVVEVQIQGNNIYGILSNGRKFSTYSPNDPNLIEKLTDRGVSISAAPIDEKMPSLFGVLLSWFPMLLLIAVWIFFMRQMQGGKGGAMGFGRSKAKMMNELKGKVTFNDVAGIEEAKEEVEEVVEFLKDPKKFSRLGGKIPRGCLLVGAPGTGKTLLARAIAGEAGVPFFTISGSDFVEMFVGVGASRVRDMFEQGKKHSPCIIFIDEIDAVGRSRGAGLGGGNDER</sequence>